<evidence type="ECO:0000256" key="4">
    <source>
        <dbReference type="ARBA" id="ARBA00048462"/>
    </source>
</evidence>
<gene>
    <name evidence="6" type="primary">mdcH</name>
    <name evidence="7" type="ORF">DNK34_12165</name>
    <name evidence="6" type="ORF">DNK44_16525</name>
</gene>
<dbReference type="Pfam" id="PF00698">
    <property type="entry name" value="Acyl_transf_1"/>
    <property type="match status" value="1"/>
</dbReference>
<evidence type="ECO:0000256" key="1">
    <source>
        <dbReference type="ARBA" id="ARBA00013258"/>
    </source>
</evidence>
<dbReference type="PANTHER" id="PTHR42681:SF1">
    <property type="entry name" value="MALONYL-COA-ACYL CARRIER PROTEIN TRANSACYLASE, MITOCHONDRIAL"/>
    <property type="match status" value="1"/>
</dbReference>
<dbReference type="AlphaFoldDB" id="A0A4Q9QY14"/>
<dbReference type="EMBL" id="QJUM01000012">
    <property type="protein sequence ID" value="TBV05975.1"/>
    <property type="molecule type" value="Genomic_DNA"/>
</dbReference>
<evidence type="ECO:0000313" key="7">
    <source>
        <dbReference type="EMBL" id="TBV05975.1"/>
    </source>
</evidence>
<dbReference type="NCBIfam" id="TIGR03131">
    <property type="entry name" value="malonate_mdcH"/>
    <property type="match status" value="1"/>
</dbReference>
<dbReference type="Gene3D" id="3.40.366.10">
    <property type="entry name" value="Malonyl-Coenzyme A Acyl Carrier Protein, domain 2"/>
    <property type="match status" value="1"/>
</dbReference>
<dbReference type="Proteomes" id="UP000293172">
    <property type="component" value="Unassembled WGS sequence"/>
</dbReference>
<dbReference type="GO" id="GO:0004314">
    <property type="term" value="F:[acyl-carrier-protein] S-malonyltransferase activity"/>
    <property type="evidence" value="ECO:0007669"/>
    <property type="project" value="UniProtKB-EC"/>
</dbReference>
<dbReference type="SUPFAM" id="SSF55048">
    <property type="entry name" value="Probable ACP-binding domain of malonyl-CoA ACP transacylase"/>
    <property type="match status" value="1"/>
</dbReference>
<dbReference type="InterPro" id="IPR016036">
    <property type="entry name" value="Malonyl_transacylase_ACP-bd"/>
</dbReference>
<dbReference type="InterPro" id="IPR014043">
    <property type="entry name" value="Acyl_transferase_dom"/>
</dbReference>
<dbReference type="SMART" id="SM00827">
    <property type="entry name" value="PKS_AT"/>
    <property type="match status" value="1"/>
</dbReference>
<dbReference type="Proteomes" id="UP000291334">
    <property type="component" value="Unassembled WGS sequence"/>
</dbReference>
<dbReference type="EC" id="2.3.1.39" evidence="1"/>
<accession>A0A4Q9QY14</accession>
<feature type="domain" description="Malonyl-CoA:ACP transacylase (MAT)" evidence="5">
    <location>
        <begin position="6"/>
        <end position="301"/>
    </location>
</feature>
<sequence>MSSLLVFPGQGAQRVGMLQALPPAFLRHCGDVLGESLSELDSAESLRSTRAVQLCLLMVGVQAWQCLHQAGAQADYVAGLSIGAYPAAVAAGSLAFEDALRLVALRGQLMHDAHPRGYGMSAILGLDVAELEPLLQQAQGRGDEVYLANINAVRQLVISGHEQALAALGQVALAHGATAVRRLAVSTPSHCRLLEEPARRLDEAFAEVPLQAPHLRYLSGSTARLIRDARSLREDLAFNMCRPIDWAGTVAGAYERGVRLQVELPPGSVLSGLARPLFLEGRVLAFEGTRLDSLVALLREEHDRA</sequence>
<dbReference type="OrthoDB" id="9808564at2"/>
<evidence type="ECO:0000313" key="6">
    <source>
        <dbReference type="EMBL" id="TBU89753.1"/>
    </source>
</evidence>
<dbReference type="InterPro" id="IPR017554">
    <property type="entry name" value="Malonate_deCOase_MdcHsu"/>
</dbReference>
<comment type="caution">
    <text evidence="6">The sequence shown here is derived from an EMBL/GenBank/DDBJ whole genome shotgun (WGS) entry which is preliminary data.</text>
</comment>
<proteinExistence type="predicted"/>
<evidence type="ECO:0000313" key="9">
    <source>
        <dbReference type="Proteomes" id="UP000293172"/>
    </source>
</evidence>
<dbReference type="GO" id="GO:0006633">
    <property type="term" value="P:fatty acid biosynthetic process"/>
    <property type="evidence" value="ECO:0007669"/>
    <property type="project" value="TreeGrafter"/>
</dbReference>
<organism evidence="6 9">
    <name type="scientific">Phytopseudomonas dryadis</name>
    <dbReference type="NCBI Taxonomy" id="2487520"/>
    <lineage>
        <taxon>Bacteria</taxon>
        <taxon>Pseudomonadati</taxon>
        <taxon>Pseudomonadota</taxon>
        <taxon>Gammaproteobacteria</taxon>
        <taxon>Pseudomonadales</taxon>
        <taxon>Pseudomonadaceae</taxon>
        <taxon>Phytopseudomonas</taxon>
    </lineage>
</organism>
<reference evidence="8 9" key="1">
    <citation type="submission" date="2018-06" db="EMBL/GenBank/DDBJ databases">
        <title>Three novel Pseudomonas species isolated from symptomatic oak.</title>
        <authorList>
            <person name="Bueno-Gonzalez V."/>
            <person name="Brady C."/>
        </authorList>
    </citation>
    <scope>NUCLEOTIDE SEQUENCE [LARGE SCALE GENOMIC DNA]</scope>
    <source>
        <strain evidence="7 8">P26B</strain>
        <strain evidence="6 9">P6B</strain>
    </source>
</reference>
<name>A0A4Q9QY14_9GAMM</name>
<dbReference type="InterPro" id="IPR016035">
    <property type="entry name" value="Acyl_Trfase/lysoPLipase"/>
</dbReference>
<evidence type="ECO:0000259" key="5">
    <source>
        <dbReference type="SMART" id="SM00827"/>
    </source>
</evidence>
<keyword evidence="3" id="KW-0012">Acyltransferase</keyword>
<evidence type="ECO:0000256" key="2">
    <source>
        <dbReference type="ARBA" id="ARBA00022679"/>
    </source>
</evidence>
<evidence type="ECO:0000313" key="8">
    <source>
        <dbReference type="Proteomes" id="UP000291334"/>
    </source>
</evidence>
<dbReference type="PANTHER" id="PTHR42681">
    <property type="entry name" value="MALONYL-COA-ACYL CARRIER PROTEIN TRANSACYLASE, MITOCHONDRIAL"/>
    <property type="match status" value="1"/>
</dbReference>
<dbReference type="Gene3D" id="3.30.70.250">
    <property type="entry name" value="Malonyl-CoA ACP transacylase, ACP-binding"/>
    <property type="match status" value="1"/>
</dbReference>
<dbReference type="GO" id="GO:0005829">
    <property type="term" value="C:cytosol"/>
    <property type="evidence" value="ECO:0007669"/>
    <property type="project" value="TreeGrafter"/>
</dbReference>
<dbReference type="InterPro" id="IPR001227">
    <property type="entry name" value="Ac_transferase_dom_sf"/>
</dbReference>
<keyword evidence="2" id="KW-0808">Transferase</keyword>
<dbReference type="SUPFAM" id="SSF52151">
    <property type="entry name" value="FabD/lysophospholipase-like"/>
    <property type="match status" value="1"/>
</dbReference>
<dbReference type="RefSeq" id="WP_131175165.1">
    <property type="nucleotide sequence ID" value="NZ_QJUL01000024.1"/>
</dbReference>
<evidence type="ECO:0000256" key="3">
    <source>
        <dbReference type="ARBA" id="ARBA00023315"/>
    </source>
</evidence>
<protein>
    <recommendedName>
        <fullName evidence="1">[acyl-carrier-protein] S-malonyltransferase</fullName>
        <ecNumber evidence="1">2.3.1.39</ecNumber>
    </recommendedName>
</protein>
<comment type="catalytic activity">
    <reaction evidence="4">
        <text>holo-[ACP] + malonyl-CoA = malonyl-[ACP] + CoA</text>
        <dbReference type="Rhea" id="RHEA:41792"/>
        <dbReference type="Rhea" id="RHEA-COMP:9623"/>
        <dbReference type="Rhea" id="RHEA-COMP:9685"/>
        <dbReference type="ChEBI" id="CHEBI:57287"/>
        <dbReference type="ChEBI" id="CHEBI:57384"/>
        <dbReference type="ChEBI" id="CHEBI:64479"/>
        <dbReference type="ChEBI" id="CHEBI:78449"/>
        <dbReference type="EC" id="2.3.1.39"/>
    </reaction>
</comment>
<keyword evidence="8" id="KW-1185">Reference proteome</keyword>
<dbReference type="InterPro" id="IPR050858">
    <property type="entry name" value="Mal-CoA-ACP_Trans/PKS_FabD"/>
</dbReference>
<dbReference type="EMBL" id="QJUL01000024">
    <property type="protein sequence ID" value="TBU89753.1"/>
    <property type="molecule type" value="Genomic_DNA"/>
</dbReference>